<dbReference type="InterPro" id="IPR046670">
    <property type="entry name" value="DUF6540"/>
</dbReference>
<evidence type="ECO:0000313" key="2">
    <source>
        <dbReference type="Proteomes" id="UP000799779"/>
    </source>
</evidence>
<protein>
    <submittedName>
        <fullName evidence="1">Uncharacterized protein</fullName>
    </submittedName>
</protein>
<name>A0A6A5WYA7_9PLEO</name>
<accession>A0A6A5WYA7</accession>
<gene>
    <name evidence="1" type="ORF">P154DRAFT_517282</name>
</gene>
<proteinExistence type="predicted"/>
<dbReference type="Proteomes" id="UP000799779">
    <property type="component" value="Unassembled WGS sequence"/>
</dbReference>
<keyword evidence="2" id="KW-1185">Reference proteome</keyword>
<dbReference type="OrthoDB" id="4342612at2759"/>
<dbReference type="EMBL" id="ML977558">
    <property type="protein sequence ID" value="KAF2006803.1"/>
    <property type="molecule type" value="Genomic_DNA"/>
</dbReference>
<dbReference type="Pfam" id="PF20174">
    <property type="entry name" value="DUF6540"/>
    <property type="match status" value="1"/>
</dbReference>
<reference evidence="1" key="1">
    <citation type="journal article" date="2020" name="Stud. Mycol.">
        <title>101 Dothideomycetes genomes: a test case for predicting lifestyles and emergence of pathogens.</title>
        <authorList>
            <person name="Haridas S."/>
            <person name="Albert R."/>
            <person name="Binder M."/>
            <person name="Bloem J."/>
            <person name="Labutti K."/>
            <person name="Salamov A."/>
            <person name="Andreopoulos B."/>
            <person name="Baker S."/>
            <person name="Barry K."/>
            <person name="Bills G."/>
            <person name="Bluhm B."/>
            <person name="Cannon C."/>
            <person name="Castanera R."/>
            <person name="Culley D."/>
            <person name="Daum C."/>
            <person name="Ezra D."/>
            <person name="Gonzalez J."/>
            <person name="Henrissat B."/>
            <person name="Kuo A."/>
            <person name="Liang C."/>
            <person name="Lipzen A."/>
            <person name="Lutzoni F."/>
            <person name="Magnuson J."/>
            <person name="Mondo S."/>
            <person name="Nolan M."/>
            <person name="Ohm R."/>
            <person name="Pangilinan J."/>
            <person name="Park H.-J."/>
            <person name="Ramirez L."/>
            <person name="Alfaro M."/>
            <person name="Sun H."/>
            <person name="Tritt A."/>
            <person name="Yoshinaga Y."/>
            <person name="Zwiers L.-H."/>
            <person name="Turgeon B."/>
            <person name="Goodwin S."/>
            <person name="Spatafora J."/>
            <person name="Crous P."/>
            <person name="Grigoriev I."/>
        </authorList>
    </citation>
    <scope>NUCLEOTIDE SEQUENCE</scope>
    <source>
        <strain evidence="1">CBS 123094</strain>
    </source>
</reference>
<dbReference type="AlphaFoldDB" id="A0A6A5WYA7"/>
<sequence length="181" mass="20104">MADMTGYTIKRVGLRELATTSDGVAHYSRRIGGAWEPYQSEAVATIATERSPLSLFVVRQKQSEGEPLHWCLVVGREGENHGNVYQVRGDAIGMSYVFENNTNIFGSNSFHDSYQIANLDSASASRVHDCALLEPPPQAANQAAATENCQGWSMRVISRLVAENIVTQYWYPHLRTLMEPV</sequence>
<evidence type="ECO:0000313" key="1">
    <source>
        <dbReference type="EMBL" id="KAF2006803.1"/>
    </source>
</evidence>
<organism evidence="1 2">
    <name type="scientific">Amniculicola lignicola CBS 123094</name>
    <dbReference type="NCBI Taxonomy" id="1392246"/>
    <lineage>
        <taxon>Eukaryota</taxon>
        <taxon>Fungi</taxon>
        <taxon>Dikarya</taxon>
        <taxon>Ascomycota</taxon>
        <taxon>Pezizomycotina</taxon>
        <taxon>Dothideomycetes</taxon>
        <taxon>Pleosporomycetidae</taxon>
        <taxon>Pleosporales</taxon>
        <taxon>Amniculicolaceae</taxon>
        <taxon>Amniculicola</taxon>
    </lineage>
</organism>